<keyword evidence="1" id="KW-1133">Transmembrane helix</keyword>
<proteinExistence type="predicted"/>
<feature type="transmembrane region" description="Helical" evidence="1">
    <location>
        <begin position="45"/>
        <end position="67"/>
    </location>
</feature>
<sequence>MKDGPTRILLDSLAIGVVVSTLLLEAMMLLDIFGAREGLRAMGPLMLTVVWAHLAMLAAPIGTLVLLGRDEE</sequence>
<dbReference type="STRING" id="935700.jaqu_23050"/>
<comment type="caution">
    <text evidence="2">The sequence shown here is derived from an EMBL/GenBank/DDBJ whole genome shotgun (WGS) entry which is preliminary data.</text>
</comment>
<keyword evidence="3" id="KW-1185">Reference proteome</keyword>
<keyword evidence="1" id="KW-0472">Membrane</keyword>
<dbReference type="Proteomes" id="UP000032232">
    <property type="component" value="Unassembled WGS sequence"/>
</dbReference>
<dbReference type="RefSeq" id="WP_043919089.1">
    <property type="nucleotide sequence ID" value="NZ_FZPF01000004.1"/>
</dbReference>
<evidence type="ECO:0000256" key="1">
    <source>
        <dbReference type="SAM" id="Phobius"/>
    </source>
</evidence>
<evidence type="ECO:0000313" key="3">
    <source>
        <dbReference type="Proteomes" id="UP000032232"/>
    </source>
</evidence>
<dbReference type="EMBL" id="JYFE01000041">
    <property type="protein sequence ID" value="KIT16035.1"/>
    <property type="molecule type" value="Genomic_DNA"/>
</dbReference>
<name>A0A0D1EJQ8_9RHOB</name>
<dbReference type="OrthoDB" id="7659428at2"/>
<dbReference type="PATRIC" id="fig|935700.4.peg.2372"/>
<organism evidence="2 3">
    <name type="scientific">Jannaschia aquimarina</name>
    <dbReference type="NCBI Taxonomy" id="935700"/>
    <lineage>
        <taxon>Bacteria</taxon>
        <taxon>Pseudomonadati</taxon>
        <taxon>Pseudomonadota</taxon>
        <taxon>Alphaproteobacteria</taxon>
        <taxon>Rhodobacterales</taxon>
        <taxon>Roseobacteraceae</taxon>
        <taxon>Jannaschia</taxon>
    </lineage>
</organism>
<accession>A0A0D1EJQ8</accession>
<reference evidence="2 3" key="1">
    <citation type="submission" date="2015-02" db="EMBL/GenBank/DDBJ databases">
        <title>Genome Sequence of Jannaschia aquimarina DSM28248, a member of the Roseobacter clade.</title>
        <authorList>
            <person name="Voget S."/>
            <person name="Daniel R."/>
        </authorList>
    </citation>
    <scope>NUCLEOTIDE SEQUENCE [LARGE SCALE GENOMIC DNA]</scope>
    <source>
        <strain evidence="2 3">GSW-M26</strain>
    </source>
</reference>
<keyword evidence="1" id="KW-0812">Transmembrane</keyword>
<feature type="transmembrane region" description="Helical" evidence="1">
    <location>
        <begin position="12"/>
        <end position="33"/>
    </location>
</feature>
<protein>
    <submittedName>
        <fullName evidence="2">Uncharacterized protein</fullName>
    </submittedName>
</protein>
<evidence type="ECO:0000313" key="2">
    <source>
        <dbReference type="EMBL" id="KIT16035.1"/>
    </source>
</evidence>
<gene>
    <name evidence="2" type="ORF">jaqu_23050</name>
</gene>
<dbReference type="AlphaFoldDB" id="A0A0D1EJQ8"/>